<sequence length="45" mass="5209">MATRNTGDNNKKALDNNAKRAHKNEQREAARQNGERQFSKKTDHK</sequence>
<dbReference type="RefSeq" id="WP_188654616.1">
    <property type="nucleotide sequence ID" value="NZ_BMIN01000012.1"/>
</dbReference>
<comment type="caution">
    <text evidence="2">The sequence shown here is derived from an EMBL/GenBank/DDBJ whole genome shotgun (WGS) entry which is preliminary data.</text>
</comment>
<evidence type="ECO:0000313" key="3">
    <source>
        <dbReference type="Proteomes" id="UP000642571"/>
    </source>
</evidence>
<gene>
    <name evidence="2" type="ORF">GCM10011389_27070</name>
</gene>
<dbReference type="Proteomes" id="UP000642571">
    <property type="component" value="Unassembled WGS sequence"/>
</dbReference>
<accession>A0ABQ1Q891</accession>
<evidence type="ECO:0000313" key="2">
    <source>
        <dbReference type="EMBL" id="GGD17897.1"/>
    </source>
</evidence>
<name>A0ABQ1Q891_9BACI</name>
<protein>
    <submittedName>
        <fullName evidence="2">DUF3941 domain-containing protein</fullName>
    </submittedName>
</protein>
<feature type="compositionally biased region" description="Basic and acidic residues" evidence="1">
    <location>
        <begin position="9"/>
        <end position="45"/>
    </location>
</feature>
<evidence type="ECO:0000256" key="1">
    <source>
        <dbReference type="SAM" id="MobiDB-lite"/>
    </source>
</evidence>
<organism evidence="2 3">
    <name type="scientific">Pontibacillus salipaludis</name>
    <dbReference type="NCBI Taxonomy" id="1697394"/>
    <lineage>
        <taxon>Bacteria</taxon>
        <taxon>Bacillati</taxon>
        <taxon>Bacillota</taxon>
        <taxon>Bacilli</taxon>
        <taxon>Bacillales</taxon>
        <taxon>Bacillaceae</taxon>
        <taxon>Pontibacillus</taxon>
    </lineage>
</organism>
<keyword evidence="3" id="KW-1185">Reference proteome</keyword>
<proteinExistence type="predicted"/>
<feature type="region of interest" description="Disordered" evidence="1">
    <location>
        <begin position="1"/>
        <end position="45"/>
    </location>
</feature>
<reference evidence="3" key="1">
    <citation type="journal article" date="2019" name="Int. J. Syst. Evol. Microbiol.">
        <title>The Global Catalogue of Microorganisms (GCM) 10K type strain sequencing project: providing services to taxonomists for standard genome sequencing and annotation.</title>
        <authorList>
            <consortium name="The Broad Institute Genomics Platform"/>
            <consortium name="The Broad Institute Genome Sequencing Center for Infectious Disease"/>
            <person name="Wu L."/>
            <person name="Ma J."/>
        </authorList>
    </citation>
    <scope>NUCLEOTIDE SEQUENCE [LARGE SCALE GENOMIC DNA]</scope>
    <source>
        <strain evidence="3">CGMCC 1.15353</strain>
    </source>
</reference>
<dbReference type="EMBL" id="BMIN01000012">
    <property type="protein sequence ID" value="GGD17897.1"/>
    <property type="molecule type" value="Genomic_DNA"/>
</dbReference>